<dbReference type="EMBL" id="LAZR01005617">
    <property type="protein sequence ID" value="KKM98453.1"/>
    <property type="molecule type" value="Genomic_DNA"/>
</dbReference>
<dbReference type="Pfam" id="PF04255">
    <property type="entry name" value="DUF433"/>
    <property type="match status" value="1"/>
</dbReference>
<dbReference type="AlphaFoldDB" id="A0A0F9LYL1"/>
<dbReference type="Gene3D" id="1.10.10.10">
    <property type="entry name" value="Winged helix-like DNA-binding domain superfamily/Winged helix DNA-binding domain"/>
    <property type="match status" value="1"/>
</dbReference>
<dbReference type="SUPFAM" id="SSF46689">
    <property type="entry name" value="Homeodomain-like"/>
    <property type="match status" value="1"/>
</dbReference>
<accession>A0A0F9LYL1</accession>
<name>A0A0F9LYL1_9ZZZZ</name>
<evidence type="ECO:0008006" key="2">
    <source>
        <dbReference type="Google" id="ProtNLM"/>
    </source>
</evidence>
<dbReference type="PANTHER" id="PTHR34849:SF3">
    <property type="entry name" value="SSR2962 PROTEIN"/>
    <property type="match status" value="1"/>
</dbReference>
<dbReference type="InterPro" id="IPR009057">
    <property type="entry name" value="Homeodomain-like_sf"/>
</dbReference>
<reference evidence="1" key="1">
    <citation type="journal article" date="2015" name="Nature">
        <title>Complex archaea that bridge the gap between prokaryotes and eukaryotes.</title>
        <authorList>
            <person name="Spang A."/>
            <person name="Saw J.H."/>
            <person name="Jorgensen S.L."/>
            <person name="Zaremba-Niedzwiedzka K."/>
            <person name="Martijn J."/>
            <person name="Lind A.E."/>
            <person name="van Eijk R."/>
            <person name="Schleper C."/>
            <person name="Guy L."/>
            <person name="Ettema T.J."/>
        </authorList>
    </citation>
    <scope>NUCLEOTIDE SEQUENCE</scope>
</reference>
<comment type="caution">
    <text evidence="1">The sequence shown here is derived from an EMBL/GenBank/DDBJ whole genome shotgun (WGS) entry which is preliminary data.</text>
</comment>
<dbReference type="InterPro" id="IPR007367">
    <property type="entry name" value="DUF433"/>
</dbReference>
<protein>
    <recommendedName>
        <fullName evidence="2">DUF433 domain-containing protein</fullName>
    </recommendedName>
</protein>
<evidence type="ECO:0000313" key="1">
    <source>
        <dbReference type="EMBL" id="KKM98453.1"/>
    </source>
</evidence>
<organism evidence="1">
    <name type="scientific">marine sediment metagenome</name>
    <dbReference type="NCBI Taxonomy" id="412755"/>
    <lineage>
        <taxon>unclassified sequences</taxon>
        <taxon>metagenomes</taxon>
        <taxon>ecological metagenomes</taxon>
    </lineage>
</organism>
<proteinExistence type="predicted"/>
<sequence>MNVKELITIDPDVCFGKPHIKGTRIKVSFILELVSSGWTIKQILQEYNHLYREQVIACLIYAGHVVDIYEGKVEISNEI</sequence>
<dbReference type="PANTHER" id="PTHR34849">
    <property type="entry name" value="SSL5025 PROTEIN"/>
    <property type="match status" value="1"/>
</dbReference>
<gene>
    <name evidence="1" type="ORF">LCGC14_1157850</name>
</gene>
<dbReference type="InterPro" id="IPR036388">
    <property type="entry name" value="WH-like_DNA-bd_sf"/>
</dbReference>